<dbReference type="Pfam" id="PF00512">
    <property type="entry name" value="HisKA"/>
    <property type="match status" value="1"/>
</dbReference>
<accession>A0ABU3GUF4</accession>
<proteinExistence type="predicted"/>
<feature type="transmembrane region" description="Helical" evidence="11">
    <location>
        <begin position="7"/>
        <end position="34"/>
    </location>
</feature>
<evidence type="ECO:0000256" key="1">
    <source>
        <dbReference type="ARBA" id="ARBA00000085"/>
    </source>
</evidence>
<dbReference type="InterPro" id="IPR036097">
    <property type="entry name" value="HisK_dim/P_sf"/>
</dbReference>
<dbReference type="SUPFAM" id="SSF55874">
    <property type="entry name" value="ATPase domain of HSP90 chaperone/DNA topoisomerase II/histidine kinase"/>
    <property type="match status" value="1"/>
</dbReference>
<dbReference type="InterPro" id="IPR050428">
    <property type="entry name" value="TCS_sensor_his_kinase"/>
</dbReference>
<evidence type="ECO:0000313" key="15">
    <source>
        <dbReference type="Proteomes" id="UP001258315"/>
    </source>
</evidence>
<dbReference type="InterPro" id="IPR036890">
    <property type="entry name" value="HATPase_C_sf"/>
</dbReference>
<comment type="caution">
    <text evidence="14">The sequence shown here is derived from an EMBL/GenBank/DDBJ whole genome shotgun (WGS) entry which is preliminary data.</text>
</comment>
<keyword evidence="8 11" id="KW-1133">Transmembrane helix</keyword>
<dbReference type="InterPro" id="IPR003660">
    <property type="entry name" value="HAMP_dom"/>
</dbReference>
<sequence>MKIRTRLSLYFMLISSGTLLLVLLALYFAVFGFLKTDFNKRLSDRVNVAAQLYLKADEIGADSLVQIQQKYLEKLPDEVIRVYNDGNKATFESSNGIYWRDTTINEVRRKGEIEYEEDNRQVIGRYFHDNQGNFVILASAVDRNFSPRVTMLARITLILFLGFSAILFFAGQWFASKSLAPIQRIIGEIKHIRSTNLHMRIARVKNNDEIAELISNFNSLLERLENAFELQRSFVSNASHELRTPLTSIMGEADVALEKARTPEEYNRVLESISADAMRLQTTITSLMELAQVDFNYTQTILQPVRMDELMWDLNEYWLEKKGTGKLHLTFTDFPEDENALVVMGSKSLLSIALNNIIDNAFKYSEDKPVNLHFEVDEYNVRVIITDKGPGINAPDIDNIFKSFYRAERTRTHVPGSGIGLYIAGKIIQLCNGTIKVESDGVSGSSFILNFLKTS</sequence>
<evidence type="ECO:0000256" key="4">
    <source>
        <dbReference type="ARBA" id="ARBA00022553"/>
    </source>
</evidence>
<comment type="catalytic activity">
    <reaction evidence="1">
        <text>ATP + protein L-histidine = ADP + protein N-phospho-L-histidine.</text>
        <dbReference type="EC" id="2.7.13.3"/>
    </reaction>
</comment>
<evidence type="ECO:0000256" key="9">
    <source>
        <dbReference type="ARBA" id="ARBA00023012"/>
    </source>
</evidence>
<gene>
    <name evidence="14" type="ORF">QE417_002475</name>
</gene>
<dbReference type="Proteomes" id="UP001258315">
    <property type="component" value="Unassembled WGS sequence"/>
</dbReference>
<organism evidence="14 15">
    <name type="scientific">Mucilaginibacter terrae</name>
    <dbReference type="NCBI Taxonomy" id="1955052"/>
    <lineage>
        <taxon>Bacteria</taxon>
        <taxon>Pseudomonadati</taxon>
        <taxon>Bacteroidota</taxon>
        <taxon>Sphingobacteriia</taxon>
        <taxon>Sphingobacteriales</taxon>
        <taxon>Sphingobacteriaceae</taxon>
        <taxon>Mucilaginibacter</taxon>
    </lineage>
</organism>
<dbReference type="Gene3D" id="1.10.287.130">
    <property type="match status" value="1"/>
</dbReference>
<dbReference type="PANTHER" id="PTHR45436:SF5">
    <property type="entry name" value="SENSOR HISTIDINE KINASE TRCS"/>
    <property type="match status" value="1"/>
</dbReference>
<dbReference type="GO" id="GO:0016301">
    <property type="term" value="F:kinase activity"/>
    <property type="evidence" value="ECO:0007669"/>
    <property type="project" value="UniProtKB-KW"/>
</dbReference>
<dbReference type="SMART" id="SM00387">
    <property type="entry name" value="HATPase_c"/>
    <property type="match status" value="1"/>
</dbReference>
<evidence type="ECO:0000256" key="10">
    <source>
        <dbReference type="ARBA" id="ARBA00023136"/>
    </source>
</evidence>
<dbReference type="CDD" id="cd00082">
    <property type="entry name" value="HisKA"/>
    <property type="match status" value="1"/>
</dbReference>
<evidence type="ECO:0000256" key="5">
    <source>
        <dbReference type="ARBA" id="ARBA00022679"/>
    </source>
</evidence>
<keyword evidence="7 14" id="KW-0418">Kinase</keyword>
<dbReference type="CDD" id="cd06225">
    <property type="entry name" value="HAMP"/>
    <property type="match status" value="1"/>
</dbReference>
<keyword evidence="5" id="KW-0808">Transferase</keyword>
<keyword evidence="6 11" id="KW-0812">Transmembrane</keyword>
<dbReference type="PROSITE" id="PS50885">
    <property type="entry name" value="HAMP"/>
    <property type="match status" value="1"/>
</dbReference>
<dbReference type="PROSITE" id="PS50109">
    <property type="entry name" value="HIS_KIN"/>
    <property type="match status" value="1"/>
</dbReference>
<dbReference type="SUPFAM" id="SSF158472">
    <property type="entry name" value="HAMP domain-like"/>
    <property type="match status" value="1"/>
</dbReference>
<protein>
    <recommendedName>
        <fullName evidence="3">histidine kinase</fullName>
        <ecNumber evidence="3">2.7.13.3</ecNumber>
    </recommendedName>
</protein>
<evidence type="ECO:0000256" key="6">
    <source>
        <dbReference type="ARBA" id="ARBA00022692"/>
    </source>
</evidence>
<dbReference type="SMART" id="SM00388">
    <property type="entry name" value="HisKA"/>
    <property type="match status" value="1"/>
</dbReference>
<keyword evidence="9" id="KW-0902">Two-component regulatory system</keyword>
<keyword evidence="10 11" id="KW-0472">Membrane</keyword>
<evidence type="ECO:0000256" key="8">
    <source>
        <dbReference type="ARBA" id="ARBA00022989"/>
    </source>
</evidence>
<keyword evidence="4" id="KW-0597">Phosphoprotein</keyword>
<dbReference type="InterPro" id="IPR005467">
    <property type="entry name" value="His_kinase_dom"/>
</dbReference>
<dbReference type="Gene3D" id="6.10.340.10">
    <property type="match status" value="1"/>
</dbReference>
<dbReference type="Gene3D" id="3.30.565.10">
    <property type="entry name" value="Histidine kinase-like ATPase, C-terminal domain"/>
    <property type="match status" value="1"/>
</dbReference>
<evidence type="ECO:0000259" key="13">
    <source>
        <dbReference type="PROSITE" id="PS50885"/>
    </source>
</evidence>
<feature type="transmembrane region" description="Helical" evidence="11">
    <location>
        <begin position="151"/>
        <end position="175"/>
    </location>
</feature>
<dbReference type="InterPro" id="IPR004358">
    <property type="entry name" value="Sig_transdc_His_kin-like_C"/>
</dbReference>
<keyword evidence="15" id="KW-1185">Reference proteome</keyword>
<dbReference type="PANTHER" id="PTHR45436">
    <property type="entry name" value="SENSOR HISTIDINE KINASE YKOH"/>
    <property type="match status" value="1"/>
</dbReference>
<dbReference type="Pfam" id="PF00672">
    <property type="entry name" value="HAMP"/>
    <property type="match status" value="1"/>
</dbReference>
<dbReference type="SMART" id="SM00304">
    <property type="entry name" value="HAMP"/>
    <property type="match status" value="1"/>
</dbReference>
<comment type="subcellular location">
    <subcellularLocation>
        <location evidence="2">Membrane</location>
    </subcellularLocation>
</comment>
<dbReference type="CDD" id="cd00075">
    <property type="entry name" value="HATPase"/>
    <property type="match status" value="1"/>
</dbReference>
<evidence type="ECO:0000256" key="11">
    <source>
        <dbReference type="SAM" id="Phobius"/>
    </source>
</evidence>
<evidence type="ECO:0000256" key="7">
    <source>
        <dbReference type="ARBA" id="ARBA00022777"/>
    </source>
</evidence>
<dbReference type="RefSeq" id="WP_311950368.1">
    <property type="nucleotide sequence ID" value="NZ_JAVLVU010000001.1"/>
</dbReference>
<dbReference type="EMBL" id="JAVLVU010000001">
    <property type="protein sequence ID" value="MDT3403403.1"/>
    <property type="molecule type" value="Genomic_DNA"/>
</dbReference>
<name>A0ABU3GUF4_9SPHI</name>
<dbReference type="SUPFAM" id="SSF47384">
    <property type="entry name" value="Homodimeric domain of signal transducing histidine kinase"/>
    <property type="match status" value="1"/>
</dbReference>
<dbReference type="PRINTS" id="PR00344">
    <property type="entry name" value="BCTRLSENSOR"/>
</dbReference>
<evidence type="ECO:0000256" key="3">
    <source>
        <dbReference type="ARBA" id="ARBA00012438"/>
    </source>
</evidence>
<dbReference type="EC" id="2.7.13.3" evidence="3"/>
<evidence type="ECO:0000313" key="14">
    <source>
        <dbReference type="EMBL" id="MDT3403403.1"/>
    </source>
</evidence>
<feature type="domain" description="Histidine kinase" evidence="12">
    <location>
        <begin position="237"/>
        <end position="455"/>
    </location>
</feature>
<dbReference type="InterPro" id="IPR003661">
    <property type="entry name" value="HisK_dim/P_dom"/>
</dbReference>
<reference evidence="15" key="1">
    <citation type="submission" date="2023-07" db="EMBL/GenBank/DDBJ databases">
        <title>Functional and genomic diversity of the sorghum phyllosphere microbiome.</title>
        <authorList>
            <person name="Shade A."/>
        </authorList>
    </citation>
    <scope>NUCLEOTIDE SEQUENCE [LARGE SCALE GENOMIC DNA]</scope>
    <source>
        <strain evidence="15">SORGH_AS_0422</strain>
    </source>
</reference>
<dbReference type="InterPro" id="IPR003594">
    <property type="entry name" value="HATPase_dom"/>
</dbReference>
<feature type="domain" description="HAMP" evidence="13">
    <location>
        <begin position="176"/>
        <end position="229"/>
    </location>
</feature>
<evidence type="ECO:0000256" key="2">
    <source>
        <dbReference type="ARBA" id="ARBA00004370"/>
    </source>
</evidence>
<dbReference type="Pfam" id="PF02518">
    <property type="entry name" value="HATPase_c"/>
    <property type="match status" value="1"/>
</dbReference>
<evidence type="ECO:0000259" key="12">
    <source>
        <dbReference type="PROSITE" id="PS50109"/>
    </source>
</evidence>